<keyword evidence="2" id="KW-1185">Reference proteome</keyword>
<dbReference type="Proteomes" id="UP000499080">
    <property type="component" value="Unassembled WGS sequence"/>
</dbReference>
<protein>
    <submittedName>
        <fullName evidence="1">Uncharacterized protein</fullName>
    </submittedName>
</protein>
<accession>A0A4Y2M804</accession>
<evidence type="ECO:0000313" key="2">
    <source>
        <dbReference type="Proteomes" id="UP000499080"/>
    </source>
</evidence>
<proteinExistence type="predicted"/>
<evidence type="ECO:0000313" key="1">
    <source>
        <dbReference type="EMBL" id="GBN22634.1"/>
    </source>
</evidence>
<organism evidence="1 2">
    <name type="scientific">Araneus ventricosus</name>
    <name type="common">Orbweaver spider</name>
    <name type="synonym">Epeira ventricosa</name>
    <dbReference type="NCBI Taxonomy" id="182803"/>
    <lineage>
        <taxon>Eukaryota</taxon>
        <taxon>Metazoa</taxon>
        <taxon>Ecdysozoa</taxon>
        <taxon>Arthropoda</taxon>
        <taxon>Chelicerata</taxon>
        <taxon>Arachnida</taxon>
        <taxon>Araneae</taxon>
        <taxon>Araneomorphae</taxon>
        <taxon>Entelegynae</taxon>
        <taxon>Araneoidea</taxon>
        <taxon>Araneidae</taxon>
        <taxon>Araneus</taxon>
    </lineage>
</organism>
<name>A0A4Y2M804_ARAVE</name>
<dbReference type="EMBL" id="BGPR01006886">
    <property type="protein sequence ID" value="GBN22634.1"/>
    <property type="molecule type" value="Genomic_DNA"/>
</dbReference>
<dbReference type="AlphaFoldDB" id="A0A4Y2M804"/>
<sequence length="166" mass="19221">MQHLNFWRKCDAAAVTVDLSHLPNKNSSIQQAKIIMTRLFCEEDESLFNSLHSEEESAETLEEKSLTLYEKLEKAIHSKTKVMKPSGTPDEAARNGLPSTIAEVNTWRERSSLNRPVTKYPRFKRNYTMKNIYRLFFSKNEKTAHLIQSVQFTERESNKVLTILVA</sequence>
<reference evidence="1 2" key="1">
    <citation type="journal article" date="2019" name="Sci. Rep.">
        <title>Orb-weaving spider Araneus ventricosus genome elucidates the spidroin gene catalogue.</title>
        <authorList>
            <person name="Kono N."/>
            <person name="Nakamura H."/>
            <person name="Ohtoshi R."/>
            <person name="Moran D.A.P."/>
            <person name="Shinohara A."/>
            <person name="Yoshida Y."/>
            <person name="Fujiwara M."/>
            <person name="Mori M."/>
            <person name="Tomita M."/>
            <person name="Arakawa K."/>
        </authorList>
    </citation>
    <scope>NUCLEOTIDE SEQUENCE [LARGE SCALE GENOMIC DNA]</scope>
</reference>
<gene>
    <name evidence="1" type="ORF">AVEN_167204_1</name>
</gene>
<comment type="caution">
    <text evidence="1">The sequence shown here is derived from an EMBL/GenBank/DDBJ whole genome shotgun (WGS) entry which is preliminary data.</text>
</comment>